<feature type="transmembrane region" description="Helical" evidence="5">
    <location>
        <begin position="385"/>
        <end position="414"/>
    </location>
</feature>
<dbReference type="Pfam" id="PF00916">
    <property type="entry name" value="Sulfate_transp"/>
    <property type="match status" value="1"/>
</dbReference>
<feature type="transmembrane region" description="Helical" evidence="5">
    <location>
        <begin position="320"/>
        <end position="340"/>
    </location>
</feature>
<feature type="transmembrane region" description="Helical" evidence="5">
    <location>
        <begin position="260"/>
        <end position="279"/>
    </location>
</feature>
<evidence type="ECO:0000256" key="2">
    <source>
        <dbReference type="ARBA" id="ARBA00022692"/>
    </source>
</evidence>
<reference evidence="7 8" key="1">
    <citation type="journal article" date="2011" name="J. Bacteriol.">
        <title>Genome sequence of the mercury-methylating strain Desulfovibrio desulfuricans ND132.</title>
        <authorList>
            <person name="Brown S.D."/>
            <person name="Gilmour C.C."/>
            <person name="Kucken A.M."/>
            <person name="Wall J.D."/>
            <person name="Elias D.A."/>
            <person name="Brandt C.C."/>
            <person name="Podar M."/>
            <person name="Chertkov O."/>
            <person name="Held B."/>
            <person name="Bruce D.C."/>
            <person name="Detter J.C."/>
            <person name="Tapia R."/>
            <person name="Han C.S."/>
            <person name="Goodwin L.A."/>
            <person name="Cheng J.F."/>
            <person name="Pitluck S."/>
            <person name="Woyke T."/>
            <person name="Mikhailova N."/>
            <person name="Ivanova N.N."/>
            <person name="Han J."/>
            <person name="Lucas S."/>
            <person name="Lapidus A.L."/>
            <person name="Land M.L."/>
            <person name="Hauser L.J."/>
            <person name="Palumbo A.V."/>
        </authorList>
    </citation>
    <scope>NUCLEOTIDE SEQUENCE [LARGE SCALE GENOMIC DNA]</scope>
    <source>
        <strain evidence="7 8">ND132</strain>
    </source>
</reference>
<feature type="transmembrane region" description="Helical" evidence="5">
    <location>
        <begin position="291"/>
        <end position="314"/>
    </location>
</feature>
<keyword evidence="3 5" id="KW-1133">Transmembrane helix</keyword>
<dbReference type="eggNOG" id="COG0659">
    <property type="taxonomic scope" value="Bacteria"/>
</dbReference>
<sequence>MLSNYFSVNLVPALWTTLRRGYSLNKLARDLGAGVTVGIVALPLAMAFAIASGATPEQGLFTSMVAGFIISAFGGSRFQIGGPTGAFVVIVASVIARHGYEGLVVTMILAGILLVLMGVFNFGQFLRFIPYPVITGFTTGIALLIVTTQLKDFFGLGLTAVPSDFLGRITACAEALPTFTGAAVAISLGTLAVMILVRRFIPRLPAHIVGISLATAATWALNLPIETIGSHFGGIPAELPHLQYPAFSLATVRTLLPESLTIALLAGIESLLSAVVADGMTGKRHNPSMELVAQGFANIASALFGGIPATGAIARTATNIRAGAYSPVSGIIHVFTLVAFLMFCSKLLYHIPLASLAAILTFVAWDMSELHRFKRLLRAPKADSLVLLITFSLTVFVDLTVAVQVGVVLAALLFMKRMSEVGSVCELPVEEEGGALPAPDYHGRIASYEVEGPFFFGMAQRFIDTMQFTRTPPEVLIIKLSRVQHIDATAIEALENVIRKAQRLGSTVVLADITEGVHRVLCTMGIKALVGQENVCADYPSAVFRAKCLIGERMCVEPVPASGPARRAPRLTLTRP</sequence>
<dbReference type="InterPro" id="IPR001902">
    <property type="entry name" value="SLC26A/SulP_fam"/>
</dbReference>
<feature type="transmembrane region" description="Helical" evidence="5">
    <location>
        <begin position="347"/>
        <end position="365"/>
    </location>
</feature>
<feature type="transmembrane region" description="Helical" evidence="5">
    <location>
        <begin position="31"/>
        <end position="51"/>
    </location>
</feature>
<evidence type="ECO:0000313" key="7">
    <source>
        <dbReference type="EMBL" id="EGB13974.1"/>
    </source>
</evidence>
<organism evidence="7 8">
    <name type="scientific">Pseudodesulfovibrio mercurii</name>
    <dbReference type="NCBI Taxonomy" id="641491"/>
    <lineage>
        <taxon>Bacteria</taxon>
        <taxon>Pseudomonadati</taxon>
        <taxon>Thermodesulfobacteriota</taxon>
        <taxon>Desulfovibrionia</taxon>
        <taxon>Desulfovibrionales</taxon>
        <taxon>Desulfovibrionaceae</taxon>
    </lineage>
</organism>
<dbReference type="PROSITE" id="PS50801">
    <property type="entry name" value="STAS"/>
    <property type="match status" value="1"/>
</dbReference>
<dbReference type="InterPro" id="IPR011547">
    <property type="entry name" value="SLC26A/SulP_dom"/>
</dbReference>
<feature type="transmembrane region" description="Helical" evidence="5">
    <location>
        <begin position="103"/>
        <end position="122"/>
    </location>
</feature>
<name>F0JH35_9BACT</name>
<dbReference type="Pfam" id="PF01740">
    <property type="entry name" value="STAS"/>
    <property type="match status" value="1"/>
</dbReference>
<keyword evidence="2 5" id="KW-0812">Transmembrane</keyword>
<protein>
    <submittedName>
        <fullName evidence="7">Sulfate transporter</fullName>
    </submittedName>
</protein>
<feature type="transmembrane region" description="Helical" evidence="5">
    <location>
        <begin position="58"/>
        <end position="74"/>
    </location>
</feature>
<keyword evidence="8" id="KW-1185">Reference proteome</keyword>
<evidence type="ECO:0000256" key="4">
    <source>
        <dbReference type="ARBA" id="ARBA00023136"/>
    </source>
</evidence>
<dbReference type="HOGENOM" id="CLU_003182_13_1_7"/>
<dbReference type="InterPro" id="IPR036513">
    <property type="entry name" value="STAS_dom_sf"/>
</dbReference>
<accession>F0JH35</accession>
<keyword evidence="4 5" id="KW-0472">Membrane</keyword>
<dbReference type="PANTHER" id="PTHR11814">
    <property type="entry name" value="SULFATE TRANSPORTER"/>
    <property type="match status" value="1"/>
</dbReference>
<dbReference type="AlphaFoldDB" id="F0JH35"/>
<comment type="subcellular location">
    <subcellularLocation>
        <location evidence="1">Membrane</location>
        <topology evidence="1">Multi-pass membrane protein</topology>
    </subcellularLocation>
</comment>
<dbReference type="EMBL" id="CP003220">
    <property type="protein sequence ID" value="EGB13974.1"/>
    <property type="molecule type" value="Genomic_DNA"/>
</dbReference>
<evidence type="ECO:0000313" key="8">
    <source>
        <dbReference type="Proteomes" id="UP000007845"/>
    </source>
</evidence>
<dbReference type="STRING" id="641491.DND132_0759"/>
<evidence type="ECO:0000256" key="3">
    <source>
        <dbReference type="ARBA" id="ARBA00022989"/>
    </source>
</evidence>
<feature type="transmembrane region" description="Helical" evidence="5">
    <location>
        <begin position="177"/>
        <end position="197"/>
    </location>
</feature>
<dbReference type="OrthoDB" id="9771198at2"/>
<dbReference type="SMR" id="F0JH35"/>
<proteinExistence type="predicted"/>
<dbReference type="Proteomes" id="UP000007845">
    <property type="component" value="Chromosome"/>
</dbReference>
<dbReference type="KEGG" id="ddn:DND132_0759"/>
<feature type="domain" description="STAS" evidence="6">
    <location>
        <begin position="448"/>
        <end position="546"/>
    </location>
</feature>
<dbReference type="Gene3D" id="3.30.750.24">
    <property type="entry name" value="STAS domain"/>
    <property type="match status" value="1"/>
</dbReference>
<evidence type="ECO:0000256" key="1">
    <source>
        <dbReference type="ARBA" id="ARBA00004141"/>
    </source>
</evidence>
<gene>
    <name evidence="7" type="ORF">DND132_0759</name>
</gene>
<dbReference type="SUPFAM" id="SSF52091">
    <property type="entry name" value="SpoIIaa-like"/>
    <property type="match status" value="1"/>
</dbReference>
<evidence type="ECO:0000256" key="5">
    <source>
        <dbReference type="SAM" id="Phobius"/>
    </source>
</evidence>
<dbReference type="CDD" id="cd07042">
    <property type="entry name" value="STAS_SulP_like_sulfate_transporter"/>
    <property type="match status" value="1"/>
</dbReference>
<dbReference type="GO" id="GO:0055085">
    <property type="term" value="P:transmembrane transport"/>
    <property type="evidence" value="ECO:0007669"/>
    <property type="project" value="InterPro"/>
</dbReference>
<feature type="transmembrane region" description="Helical" evidence="5">
    <location>
        <begin position="128"/>
        <end position="146"/>
    </location>
</feature>
<dbReference type="InterPro" id="IPR002645">
    <property type="entry name" value="STAS_dom"/>
</dbReference>
<evidence type="ECO:0000259" key="6">
    <source>
        <dbReference type="PROSITE" id="PS50801"/>
    </source>
</evidence>
<dbReference type="RefSeq" id="WP_014321402.1">
    <property type="nucleotide sequence ID" value="NC_016803.1"/>
</dbReference>
<dbReference type="GO" id="GO:0016020">
    <property type="term" value="C:membrane"/>
    <property type="evidence" value="ECO:0007669"/>
    <property type="project" value="UniProtKB-SubCell"/>
</dbReference>